<sequence>MDEIGRARRIVGVAGDLERAHLAKDHTFPRQHESQREQGRVTVAIGEGVEERDVQIRPGRPGGQRRTPSSLLRRH</sequence>
<organism evidence="2 3">
    <name type="scientific">Streptomyces albospinus</name>
    <dbReference type="NCBI Taxonomy" id="285515"/>
    <lineage>
        <taxon>Bacteria</taxon>
        <taxon>Bacillati</taxon>
        <taxon>Actinomycetota</taxon>
        <taxon>Actinomycetes</taxon>
        <taxon>Kitasatosporales</taxon>
        <taxon>Streptomycetaceae</taxon>
        <taxon>Streptomyces</taxon>
    </lineage>
</organism>
<protein>
    <submittedName>
        <fullName evidence="2">Uncharacterized protein</fullName>
    </submittedName>
</protein>
<feature type="region of interest" description="Disordered" evidence="1">
    <location>
        <begin position="48"/>
        <end position="75"/>
    </location>
</feature>
<dbReference type="Proteomes" id="UP000654471">
    <property type="component" value="Unassembled WGS sequence"/>
</dbReference>
<comment type="caution">
    <text evidence="2">The sequence shown here is derived from an EMBL/GenBank/DDBJ whole genome shotgun (WGS) entry which is preliminary data.</text>
</comment>
<reference evidence="3" key="1">
    <citation type="journal article" date="2019" name="Int. J. Syst. Evol. Microbiol.">
        <title>The Global Catalogue of Microorganisms (GCM) 10K type strain sequencing project: providing services to taxonomists for standard genome sequencing and annotation.</title>
        <authorList>
            <consortium name="The Broad Institute Genomics Platform"/>
            <consortium name="The Broad Institute Genome Sequencing Center for Infectious Disease"/>
            <person name="Wu L."/>
            <person name="Ma J."/>
        </authorList>
    </citation>
    <scope>NUCLEOTIDE SEQUENCE [LARGE SCALE GENOMIC DNA]</scope>
    <source>
        <strain evidence="3">JCM 3399</strain>
    </source>
</reference>
<name>A0ABQ2V0U2_9ACTN</name>
<evidence type="ECO:0000313" key="3">
    <source>
        <dbReference type="Proteomes" id="UP000654471"/>
    </source>
</evidence>
<dbReference type="EMBL" id="BMRP01000007">
    <property type="protein sequence ID" value="GGU59818.1"/>
    <property type="molecule type" value="Genomic_DNA"/>
</dbReference>
<keyword evidence="3" id="KW-1185">Reference proteome</keyword>
<accession>A0ABQ2V0U2</accession>
<gene>
    <name evidence="2" type="ORF">GCM10010211_26010</name>
</gene>
<evidence type="ECO:0000313" key="2">
    <source>
        <dbReference type="EMBL" id="GGU59818.1"/>
    </source>
</evidence>
<proteinExistence type="predicted"/>
<evidence type="ECO:0000256" key="1">
    <source>
        <dbReference type="SAM" id="MobiDB-lite"/>
    </source>
</evidence>